<comment type="caution">
    <text evidence="3">The sequence shown here is derived from an EMBL/GenBank/DDBJ whole genome shotgun (WGS) entry which is preliminary data.</text>
</comment>
<dbReference type="Pfam" id="PF01553">
    <property type="entry name" value="Acyltransferase"/>
    <property type="match status" value="1"/>
</dbReference>
<accession>A0ABQ6M522</accession>
<gene>
    <name evidence="3" type="ORF">TeGR_g14148</name>
</gene>
<reference evidence="3 4" key="1">
    <citation type="journal article" date="2023" name="Commun. Biol.">
        <title>Genome analysis of Parmales, the sister group of diatoms, reveals the evolutionary specialization of diatoms from phago-mixotrophs to photoautotrophs.</title>
        <authorList>
            <person name="Ban H."/>
            <person name="Sato S."/>
            <person name="Yoshikawa S."/>
            <person name="Yamada K."/>
            <person name="Nakamura Y."/>
            <person name="Ichinomiya M."/>
            <person name="Sato N."/>
            <person name="Blanc-Mathieu R."/>
            <person name="Endo H."/>
            <person name="Kuwata A."/>
            <person name="Ogata H."/>
        </authorList>
    </citation>
    <scope>NUCLEOTIDE SEQUENCE [LARGE SCALE GENOMIC DNA]</scope>
</reference>
<dbReference type="EMBL" id="BRYB01003724">
    <property type="protein sequence ID" value="GMI19522.1"/>
    <property type="molecule type" value="Genomic_DNA"/>
</dbReference>
<keyword evidence="1" id="KW-0812">Transmembrane</keyword>
<name>A0ABQ6M522_9STRA</name>
<evidence type="ECO:0000259" key="2">
    <source>
        <dbReference type="SMART" id="SM00563"/>
    </source>
</evidence>
<dbReference type="SUPFAM" id="SSF69593">
    <property type="entry name" value="Glycerol-3-phosphate (1)-acyltransferase"/>
    <property type="match status" value="1"/>
</dbReference>
<keyword evidence="1" id="KW-1133">Transmembrane helix</keyword>
<evidence type="ECO:0000313" key="3">
    <source>
        <dbReference type="EMBL" id="GMI19522.1"/>
    </source>
</evidence>
<dbReference type="SMART" id="SM00563">
    <property type="entry name" value="PlsC"/>
    <property type="match status" value="1"/>
</dbReference>
<organism evidence="3 4">
    <name type="scientific">Tetraparma gracilis</name>
    <dbReference type="NCBI Taxonomy" id="2962635"/>
    <lineage>
        <taxon>Eukaryota</taxon>
        <taxon>Sar</taxon>
        <taxon>Stramenopiles</taxon>
        <taxon>Ochrophyta</taxon>
        <taxon>Bolidophyceae</taxon>
        <taxon>Parmales</taxon>
        <taxon>Triparmaceae</taxon>
        <taxon>Tetraparma</taxon>
    </lineage>
</organism>
<protein>
    <recommendedName>
        <fullName evidence="2">Phospholipid/glycerol acyltransferase domain-containing protein</fullName>
    </recommendedName>
</protein>
<keyword evidence="1" id="KW-0472">Membrane</keyword>
<proteinExistence type="predicted"/>
<dbReference type="Proteomes" id="UP001165060">
    <property type="component" value="Unassembled WGS sequence"/>
</dbReference>
<feature type="domain" description="Phospholipid/glycerol acyltransferase" evidence="2">
    <location>
        <begin position="100"/>
        <end position="234"/>
    </location>
</feature>
<sequence>MQSLALLSRVLLLLHCSVSLLLLSLPLLFLLLPVSLPLFRLAINRAVVPLWLNAVSQVLPPLAVSLTSARITEALDKLPHRPTPAQLRAILPEPSFPATSLLIANHTIDADFLLIWLLLPLLSPSPALPLLPPLAGNLKIVLKDELKSLPVIGHGMKAFEFLFLSRSISADRPRLTSHFSDYLSTTPSATVLIFPEGTTLNTHDQAKSELYASSRPLPPLPHSNLLYPRATGYVLLSRSLLSSSPSPGLRDLTLVYNGYSGEVPSYEQGYSRARDLRVTSVKKLLCSFSVPLLRGLLWRCDAALNRLLGRGGAGSELYAGENDVTAAGNPVALVHVDERGLKEAAGEGWVYEAWQRKDKLVERHRGRGAWGRSRHGETGELEGGGKFVTLACPRGSVLWFAFTLVFPALAVFWYSLFLIFGGAFVVIGIQVYSRGSGKSAAIKIFR</sequence>
<dbReference type="InterPro" id="IPR002123">
    <property type="entry name" value="Plipid/glycerol_acylTrfase"/>
</dbReference>
<dbReference type="CDD" id="cd07990">
    <property type="entry name" value="LPLAT_LCLAT1-like"/>
    <property type="match status" value="1"/>
</dbReference>
<dbReference type="PANTHER" id="PTHR10983:SF16">
    <property type="entry name" value="LYSOCARDIOLIPIN ACYLTRANSFERASE 1"/>
    <property type="match status" value="1"/>
</dbReference>
<evidence type="ECO:0000313" key="4">
    <source>
        <dbReference type="Proteomes" id="UP001165060"/>
    </source>
</evidence>
<dbReference type="PANTHER" id="PTHR10983">
    <property type="entry name" value="1-ACYLGLYCEROL-3-PHOSPHATE ACYLTRANSFERASE-RELATED"/>
    <property type="match status" value="1"/>
</dbReference>
<feature type="transmembrane region" description="Helical" evidence="1">
    <location>
        <begin position="397"/>
        <end position="429"/>
    </location>
</feature>
<keyword evidence="4" id="KW-1185">Reference proteome</keyword>
<evidence type="ECO:0000256" key="1">
    <source>
        <dbReference type="SAM" id="Phobius"/>
    </source>
</evidence>